<gene>
    <name evidence="2" type="ORF">KUCA_T00004828001</name>
</gene>
<organism evidence="2 3">
    <name type="scientific">Kuraishia capsulata CBS 1993</name>
    <dbReference type="NCBI Taxonomy" id="1382522"/>
    <lineage>
        <taxon>Eukaryota</taxon>
        <taxon>Fungi</taxon>
        <taxon>Dikarya</taxon>
        <taxon>Ascomycota</taxon>
        <taxon>Saccharomycotina</taxon>
        <taxon>Pichiomycetes</taxon>
        <taxon>Pichiales</taxon>
        <taxon>Pichiaceae</taxon>
        <taxon>Kuraishia</taxon>
    </lineage>
</organism>
<dbReference type="RefSeq" id="XP_022460833.1">
    <property type="nucleotide sequence ID" value="XM_022605953.1"/>
</dbReference>
<proteinExistence type="predicted"/>
<dbReference type="HOGENOM" id="CLU_376850_0_0_1"/>
<dbReference type="GeneID" id="34522221"/>
<protein>
    <submittedName>
        <fullName evidence="2">Uncharacterized protein</fullName>
    </submittedName>
</protein>
<feature type="region of interest" description="Disordered" evidence="1">
    <location>
        <begin position="119"/>
        <end position="162"/>
    </location>
</feature>
<evidence type="ECO:0000313" key="2">
    <source>
        <dbReference type="EMBL" id="CDK28843.1"/>
    </source>
</evidence>
<accession>W6MR58</accession>
<keyword evidence="3" id="KW-1185">Reference proteome</keyword>
<reference evidence="2" key="1">
    <citation type="submission" date="2013-12" db="EMBL/GenBank/DDBJ databases">
        <authorList>
            <person name="Genoscope - CEA"/>
        </authorList>
    </citation>
    <scope>NUCLEOTIDE SEQUENCE</scope>
    <source>
        <strain evidence="2">CBS 1993</strain>
    </source>
</reference>
<feature type="compositionally biased region" description="Basic residues" evidence="1">
    <location>
        <begin position="56"/>
        <end position="71"/>
    </location>
</feature>
<feature type="compositionally biased region" description="Low complexity" evidence="1">
    <location>
        <begin position="24"/>
        <end position="43"/>
    </location>
</feature>
<evidence type="ECO:0000313" key="3">
    <source>
        <dbReference type="Proteomes" id="UP000019384"/>
    </source>
</evidence>
<feature type="compositionally biased region" description="Polar residues" evidence="1">
    <location>
        <begin position="139"/>
        <end position="162"/>
    </location>
</feature>
<feature type="compositionally biased region" description="Polar residues" evidence="1">
    <location>
        <begin position="1"/>
        <end position="12"/>
    </location>
</feature>
<evidence type="ECO:0000256" key="1">
    <source>
        <dbReference type="SAM" id="MobiDB-lite"/>
    </source>
</evidence>
<feature type="region of interest" description="Disordered" evidence="1">
    <location>
        <begin position="1"/>
        <end position="77"/>
    </location>
</feature>
<dbReference type="AlphaFoldDB" id="W6MR58"/>
<name>W6MR58_9ASCO</name>
<dbReference type="EMBL" id="HG793130">
    <property type="protein sequence ID" value="CDK28843.1"/>
    <property type="molecule type" value="Genomic_DNA"/>
</dbReference>
<sequence>MGQKGSSDSTLSPADRSKEFSDFSARPRTPSSSTKSSPICISPVKDFLEDAGSPTPRKRVYGQGRRSKYSRAGRTVSRELLVPFRDGDLRKEASFSTSSQNCLPDDIVFSPERFVTSKLAPKHSPQLSPDPFVRASPKSPENSKIQPEHYLQQTPSPRSPTVSLRVMPTTVADEKGIWDFFDSETALTQISPRKRLVDRSHLSVNDSPTLMTPSEPTEPDFWTKISSKLQDSLSQLEEVVMPSKKEARVSTIPAFSNSSHRFARTYGMTRSFRMDDETDRSATGSMTGSDDEFEQHPIEAQSEPASNVHSLWYLKSLSQATNHTDEIEYLLECFSKRSWGSVSLRRSSLVEYLGKMLRDTGFSNHVYANEFPKNLVENVILQEETDAVINGTLSLILTDVLSRESGSRNAAKESVSQLLMQSKYQRKLAKFIKSQLESQNDIHGSYYGVSEWDSCLEIVAQEISSSAGVEIKPNEITPVYLGTILLKACLYALENFGQQIVGDLANLILELTTTHIQTGSYMETILTTELCSILEQMWSTGALMPYYVDHLDHFSVSINKLLLPLQSRCNSNDPYLLRFRSQLCKLSIVICTGEGNDGLKCLGCNYGFVDELVRCISDSGILMDNPQLIKAEYDYAMYSIGLLFRIADDNECQRLFGEDEAVLSALKLLQDSAVIPQEPQKYDARYYFSLIIGILSTSSHVEYDFDIGKATGLVDVKSVDDDGEIASGPSNPAFIA</sequence>
<dbReference type="Proteomes" id="UP000019384">
    <property type="component" value="Unassembled WGS sequence"/>
</dbReference>
<feature type="region of interest" description="Disordered" evidence="1">
    <location>
        <begin position="275"/>
        <end position="294"/>
    </location>
</feature>
<reference evidence="2" key="2">
    <citation type="submission" date="2014-02" db="EMBL/GenBank/DDBJ databases">
        <title>Complete DNA sequence of /Kuraishia capsulata/ illustrates novel genomic features among budding yeasts (/Saccharomycotina/).</title>
        <authorList>
            <person name="Morales L."/>
            <person name="Noel B."/>
            <person name="Porcel B."/>
            <person name="Marcet-Houben M."/>
            <person name="Hullo M-F."/>
            <person name="Sacerdot C."/>
            <person name="Tekaia F."/>
            <person name="Leh-Louis V."/>
            <person name="Despons L."/>
            <person name="Khanna V."/>
            <person name="Aury J-M."/>
            <person name="Barbe V."/>
            <person name="Couloux A."/>
            <person name="Labadie K."/>
            <person name="Pelletier E."/>
            <person name="Souciet J-L."/>
            <person name="Boekhout T."/>
            <person name="Gabaldon T."/>
            <person name="Wincker P."/>
            <person name="Dujon B."/>
        </authorList>
    </citation>
    <scope>NUCLEOTIDE SEQUENCE</scope>
    <source>
        <strain evidence="2">CBS 1993</strain>
    </source>
</reference>